<evidence type="ECO:0000256" key="4">
    <source>
        <dbReference type="ARBA" id="ARBA00023242"/>
    </source>
</evidence>
<feature type="domain" description="Myb-like" evidence="6">
    <location>
        <begin position="669"/>
        <end position="760"/>
    </location>
</feature>
<dbReference type="Gene3D" id="1.10.10.60">
    <property type="entry name" value="Homeodomain-like"/>
    <property type="match status" value="2"/>
</dbReference>
<dbReference type="GeneID" id="14497374"/>
<dbReference type="InParanoid" id="I2H790"/>
<dbReference type="InterPro" id="IPR051651">
    <property type="entry name" value="DMTF1_DNA-bind_reg"/>
</dbReference>
<dbReference type="SMART" id="SM00717">
    <property type="entry name" value="SANT"/>
    <property type="match status" value="4"/>
</dbReference>
<keyword evidence="9" id="KW-1185">Reference proteome</keyword>
<feature type="compositionally biased region" description="Basic and acidic residues" evidence="5">
    <location>
        <begin position="23"/>
        <end position="34"/>
    </location>
</feature>
<dbReference type="PANTHER" id="PTHR46380">
    <property type="entry name" value="CYCLIN-D-BINDING MYB-LIKE TRANSCRIPTION FACTOR 1"/>
    <property type="match status" value="1"/>
</dbReference>
<evidence type="ECO:0000256" key="1">
    <source>
        <dbReference type="ARBA" id="ARBA00004123"/>
    </source>
</evidence>
<feature type="compositionally biased region" description="Acidic residues" evidence="5">
    <location>
        <begin position="44"/>
        <end position="54"/>
    </location>
</feature>
<feature type="region of interest" description="Disordered" evidence="5">
    <location>
        <begin position="1"/>
        <end position="99"/>
    </location>
</feature>
<keyword evidence="4" id="KW-0539">Nucleus</keyword>
<feature type="compositionally biased region" description="Acidic residues" evidence="5">
    <location>
        <begin position="75"/>
        <end position="86"/>
    </location>
</feature>
<dbReference type="Proteomes" id="UP000002866">
    <property type="component" value="Chromosome 7"/>
</dbReference>
<name>I2H790_HENB6</name>
<feature type="domain" description="Myb-like" evidence="6">
    <location>
        <begin position="621"/>
        <end position="666"/>
    </location>
</feature>
<evidence type="ECO:0000313" key="8">
    <source>
        <dbReference type="EMBL" id="CCH62242.1"/>
    </source>
</evidence>
<dbReference type="GO" id="GO:0006353">
    <property type="term" value="P:DNA-templated transcription termination"/>
    <property type="evidence" value="ECO:0007669"/>
    <property type="project" value="UniProtKB-ARBA"/>
</dbReference>
<keyword evidence="3" id="KW-0238">DNA-binding</keyword>
<comment type="subcellular location">
    <subcellularLocation>
        <location evidence="1">Nucleus</location>
    </subcellularLocation>
</comment>
<dbReference type="eggNOG" id="KOG0051">
    <property type="taxonomic scope" value="Eukaryota"/>
</dbReference>
<evidence type="ECO:0000256" key="2">
    <source>
        <dbReference type="ARBA" id="ARBA00022737"/>
    </source>
</evidence>
<organism evidence="8 9">
    <name type="scientific">Henningerozyma blattae (strain ATCC 34711 / CBS 6284 / DSM 70876 / NBRC 10599 / NRRL Y-10934 / UCD 77-7)</name>
    <name type="common">Yeast</name>
    <name type="synonym">Tetrapisispora blattae</name>
    <dbReference type="NCBI Taxonomy" id="1071380"/>
    <lineage>
        <taxon>Eukaryota</taxon>
        <taxon>Fungi</taxon>
        <taxon>Dikarya</taxon>
        <taxon>Ascomycota</taxon>
        <taxon>Saccharomycotina</taxon>
        <taxon>Saccharomycetes</taxon>
        <taxon>Saccharomycetales</taxon>
        <taxon>Saccharomycetaceae</taxon>
        <taxon>Henningerozyma</taxon>
    </lineage>
</organism>
<dbReference type="SUPFAM" id="SSF46689">
    <property type="entry name" value="Homeodomain-like"/>
    <property type="match status" value="2"/>
</dbReference>
<reference evidence="8 9" key="1">
    <citation type="journal article" date="2011" name="Proc. Natl. Acad. Sci. U.S.A.">
        <title>Evolutionary erosion of yeast sex chromosomes by mating-type switching accidents.</title>
        <authorList>
            <person name="Gordon J.L."/>
            <person name="Armisen D."/>
            <person name="Proux-Wera E."/>
            <person name="Oheigeartaigh S.S."/>
            <person name="Byrne K.P."/>
            <person name="Wolfe K.H."/>
        </authorList>
    </citation>
    <scope>NUCLEOTIDE SEQUENCE [LARGE SCALE GENOMIC DNA]</scope>
    <source>
        <strain evidence="9">ATCC 34711 / CBS 6284 / DSM 70876 / NBRC 10599 / NRRL Y-10934 / UCD 77-7</strain>
    </source>
</reference>
<dbReference type="InterPro" id="IPR049260">
    <property type="entry name" value="REB1_MybAD"/>
</dbReference>
<dbReference type="PANTHER" id="PTHR46380:SF2">
    <property type="entry name" value="CYCLIN-D-BINDING MYB-LIKE TRANSCRIPTION FACTOR 1"/>
    <property type="match status" value="1"/>
</dbReference>
<dbReference type="EMBL" id="HE806322">
    <property type="protein sequence ID" value="CCH62242.1"/>
    <property type="molecule type" value="Genomic_DNA"/>
</dbReference>
<proteinExistence type="predicted"/>
<evidence type="ECO:0000259" key="6">
    <source>
        <dbReference type="PROSITE" id="PS50090"/>
    </source>
</evidence>
<feature type="region of interest" description="Disordered" evidence="5">
    <location>
        <begin position="459"/>
        <end position="505"/>
    </location>
</feature>
<dbReference type="GO" id="GO:0000785">
    <property type="term" value="C:chromatin"/>
    <property type="evidence" value="ECO:0007669"/>
    <property type="project" value="UniProtKB-ARBA"/>
</dbReference>
<feature type="compositionally biased region" description="Polar residues" evidence="5">
    <location>
        <begin position="460"/>
        <end position="497"/>
    </location>
</feature>
<evidence type="ECO:0000313" key="9">
    <source>
        <dbReference type="Proteomes" id="UP000002866"/>
    </source>
</evidence>
<evidence type="ECO:0000259" key="7">
    <source>
        <dbReference type="PROSITE" id="PS51294"/>
    </source>
</evidence>
<gene>
    <name evidence="8" type="primary">TBLA0G03050</name>
    <name evidence="8" type="ORF">TBLA_0G03050</name>
</gene>
<dbReference type="OrthoDB" id="39591at2759"/>
<accession>I2H790</accession>
<dbReference type="InterPro" id="IPR001005">
    <property type="entry name" value="SANT/Myb"/>
</dbReference>
<dbReference type="Pfam" id="PF13921">
    <property type="entry name" value="Myb_DNA-bind_6"/>
    <property type="match status" value="1"/>
</dbReference>
<dbReference type="FunFam" id="1.10.10.60:FF:000387">
    <property type="entry name" value="Replication termination factor 1"/>
    <property type="match status" value="1"/>
</dbReference>
<dbReference type="FunCoup" id="I2H790">
    <property type="interactions" value="1405"/>
</dbReference>
<dbReference type="GO" id="GO:0000976">
    <property type="term" value="F:transcription cis-regulatory region binding"/>
    <property type="evidence" value="ECO:0007669"/>
    <property type="project" value="TreeGrafter"/>
</dbReference>
<dbReference type="KEGG" id="tbl:TBLA_0G03050"/>
<dbReference type="GO" id="GO:0031981">
    <property type="term" value="C:nuclear lumen"/>
    <property type="evidence" value="ECO:0007669"/>
    <property type="project" value="UniProtKB-ARBA"/>
</dbReference>
<evidence type="ECO:0000256" key="5">
    <source>
        <dbReference type="SAM" id="MobiDB-lite"/>
    </source>
</evidence>
<evidence type="ECO:0008006" key="10">
    <source>
        <dbReference type="Google" id="ProtNLM"/>
    </source>
</evidence>
<dbReference type="GO" id="GO:0003700">
    <property type="term" value="F:DNA-binding transcription factor activity"/>
    <property type="evidence" value="ECO:0007669"/>
    <property type="project" value="TreeGrafter"/>
</dbReference>
<dbReference type="PROSITE" id="PS50090">
    <property type="entry name" value="MYB_LIKE"/>
    <property type="match status" value="2"/>
</dbReference>
<feature type="domain" description="HTH myb-type" evidence="7">
    <location>
        <begin position="735"/>
        <end position="764"/>
    </location>
</feature>
<keyword evidence="2" id="KW-0677">Repeat</keyword>
<dbReference type="HOGENOM" id="CLU_016706_0_0_1"/>
<evidence type="ECO:0000256" key="3">
    <source>
        <dbReference type="ARBA" id="ARBA00023125"/>
    </source>
</evidence>
<protein>
    <recommendedName>
        <fullName evidence="10">DNA-binding protein REB1</fullName>
    </recommendedName>
</protein>
<dbReference type="RefSeq" id="XP_004181761.1">
    <property type="nucleotide sequence ID" value="XM_004181713.1"/>
</dbReference>
<feature type="compositionally biased region" description="Low complexity" evidence="5">
    <location>
        <begin position="184"/>
        <end position="194"/>
    </location>
</feature>
<feature type="domain" description="HTH myb-type" evidence="7">
    <location>
        <begin position="617"/>
        <end position="670"/>
    </location>
</feature>
<feature type="region of interest" description="Disordered" evidence="5">
    <location>
        <begin position="153"/>
        <end position="221"/>
    </location>
</feature>
<dbReference type="STRING" id="1071380.I2H790"/>
<feature type="region of interest" description="Disordered" evidence="5">
    <location>
        <begin position="278"/>
        <end position="334"/>
    </location>
</feature>
<dbReference type="InterPro" id="IPR017930">
    <property type="entry name" value="Myb_dom"/>
</dbReference>
<dbReference type="CDD" id="cd00167">
    <property type="entry name" value="SANT"/>
    <property type="match status" value="2"/>
</dbReference>
<feature type="compositionally biased region" description="Polar residues" evidence="5">
    <location>
        <begin position="321"/>
        <end position="331"/>
    </location>
</feature>
<dbReference type="InterPro" id="IPR009057">
    <property type="entry name" value="Homeodomain-like_sf"/>
</dbReference>
<dbReference type="Pfam" id="PF21559">
    <property type="entry name" value="Reb1_MybAD"/>
    <property type="match status" value="1"/>
</dbReference>
<sequence length="857" mass="97694">MSLSNNNRTNKHIIGAELDNNDQESRHESVEEAVFKYVGVGLNNDDEPENDSGSDLDSSKDRKHYGSKSHNSQDQDGEDDDEDIDVDLVGPKVDHLNSNSTTTAEMEWFFRHADTDVNNQSISSHETESDSTNNNRDPHSVAIAAVAAALASENDVGNEADPTKLSNKRSRADMIDEDDEGDENLSTNNSNDTSNDLDNDQDIQRHSHKKAKNNNNKTKLHLAVDPELATLDDNEDNNDEVSEHDQLVRRAIIDTDSIAQHPDFQQYLNTEEEISNNNNKDKESIQSSSNVASHNINDSNSGRRSRNDISMNNMNSKNKNDLSASSNNTHSSRTDMLASVAIETDTRDSSISNNNNKSNLNDLINEHNNEDLRLHDQSLVNGALAISELSGITTDKLQKHHSLDEVLAAHLQQNKKSSSLQSKQDIRNHLDVIPMSRDSQKFPHIKVDQQDHMHDHSLLSHASQSHISRQNGKSLNDQHLSSNNNGIHSQSDESLGSDNHHSEPQHYRDVLPKVNIPLDYTEVPDISKLIQSAAIKASTIFVTTTQSNGKSFDSQEEAALEQFVNDYQTIKGMSRHDVCNRIWCNERKKDDFWVNICKVLPHRTRSSIYKHVRRKYHIFEQRGKWTDEEERQLARLCAQKEGQWSEIGKTLGRMPEDCRDRWRNYLKCGGNRASHKWSEEEEEELKRVVNAMLVDAHKADAQAQAKLEQEAKTEEDLEELRNKRPAIRNFKSIVNWTVVSEMMNGTRSRIQCRYKWNKLLKKETIAKVETITLHDKRWILEKLRDLGFTENSQVDWEELSRLKPGIKLNGNELKMCFEKMRNNIKSFKEKTINDICRDLLLLLDTTGNIDELKSSID</sequence>
<dbReference type="OMA" id="HVRRKYH"/>
<dbReference type="PROSITE" id="PS51294">
    <property type="entry name" value="HTH_MYB"/>
    <property type="match status" value="2"/>
</dbReference>
<feature type="compositionally biased region" description="Polar residues" evidence="5">
    <location>
        <begin position="285"/>
        <end position="302"/>
    </location>
</feature>
<dbReference type="AlphaFoldDB" id="I2H790"/>